<feature type="chain" id="PRO_5044717459" description="ShKT domain-containing protein" evidence="3">
    <location>
        <begin position="17"/>
        <end position="412"/>
    </location>
</feature>
<feature type="domain" description="ShKT" evidence="4">
    <location>
        <begin position="366"/>
        <end position="407"/>
    </location>
</feature>
<feature type="compositionally biased region" description="Basic residues" evidence="2">
    <location>
        <begin position="120"/>
        <end position="132"/>
    </location>
</feature>
<dbReference type="PRINTS" id="PR00838">
    <property type="entry name" value="V5ALLERGEN"/>
</dbReference>
<evidence type="ECO:0000259" key="4">
    <source>
        <dbReference type="PROSITE" id="PS51670"/>
    </source>
</evidence>
<dbReference type="InterPro" id="IPR001283">
    <property type="entry name" value="CRISP-related"/>
</dbReference>
<feature type="signal peptide" evidence="3">
    <location>
        <begin position="1"/>
        <end position="16"/>
    </location>
</feature>
<evidence type="ECO:0000256" key="3">
    <source>
        <dbReference type="SAM" id="SignalP"/>
    </source>
</evidence>
<accession>A0AAW0XMC8</accession>
<dbReference type="Gene3D" id="3.40.33.10">
    <property type="entry name" value="CAP"/>
    <property type="match status" value="1"/>
</dbReference>
<evidence type="ECO:0000256" key="2">
    <source>
        <dbReference type="SAM" id="MobiDB-lite"/>
    </source>
</evidence>
<feature type="region of interest" description="Disordered" evidence="2">
    <location>
        <begin position="148"/>
        <end position="177"/>
    </location>
</feature>
<evidence type="ECO:0000313" key="5">
    <source>
        <dbReference type="EMBL" id="KAK8739169.1"/>
    </source>
</evidence>
<dbReference type="InterPro" id="IPR013871">
    <property type="entry name" value="Cysteine_rich_secretory"/>
</dbReference>
<name>A0AAW0XMC8_CHEQU</name>
<dbReference type="EMBL" id="JARKIK010000037">
    <property type="protein sequence ID" value="KAK8739168.1"/>
    <property type="molecule type" value="Genomic_DNA"/>
</dbReference>
<keyword evidence="3" id="KW-0732">Signal</keyword>
<dbReference type="Pfam" id="PF08562">
    <property type="entry name" value="Crisp"/>
    <property type="match status" value="1"/>
</dbReference>
<reference evidence="5 6" key="1">
    <citation type="journal article" date="2024" name="BMC Genomics">
        <title>Genome assembly of redclaw crayfish (Cherax quadricarinatus) provides insights into its immune adaptation and hypoxia tolerance.</title>
        <authorList>
            <person name="Liu Z."/>
            <person name="Zheng J."/>
            <person name="Li H."/>
            <person name="Fang K."/>
            <person name="Wang S."/>
            <person name="He J."/>
            <person name="Zhou D."/>
            <person name="Weng S."/>
            <person name="Chi M."/>
            <person name="Gu Z."/>
            <person name="He J."/>
            <person name="Li F."/>
            <person name="Wang M."/>
        </authorList>
    </citation>
    <scope>NUCLEOTIDE SEQUENCE [LARGE SCALE GENOMIC DNA]</scope>
    <source>
        <strain evidence="5">ZL_2023a</strain>
    </source>
</reference>
<evidence type="ECO:0000256" key="1">
    <source>
        <dbReference type="PROSITE-ProRule" id="PRU01005"/>
    </source>
</evidence>
<dbReference type="InterPro" id="IPR014044">
    <property type="entry name" value="CAP_dom"/>
</dbReference>
<feature type="compositionally biased region" description="Polar residues" evidence="2">
    <location>
        <begin position="153"/>
        <end position="165"/>
    </location>
</feature>
<dbReference type="InterPro" id="IPR002413">
    <property type="entry name" value="V5_allergen-like"/>
</dbReference>
<dbReference type="Gene3D" id="1.10.10.740">
    <property type="entry name" value="Crisp domain"/>
    <property type="match status" value="1"/>
</dbReference>
<organism evidence="5 6">
    <name type="scientific">Cherax quadricarinatus</name>
    <name type="common">Australian red claw crayfish</name>
    <dbReference type="NCBI Taxonomy" id="27406"/>
    <lineage>
        <taxon>Eukaryota</taxon>
        <taxon>Metazoa</taxon>
        <taxon>Ecdysozoa</taxon>
        <taxon>Arthropoda</taxon>
        <taxon>Crustacea</taxon>
        <taxon>Multicrustacea</taxon>
        <taxon>Malacostraca</taxon>
        <taxon>Eumalacostraca</taxon>
        <taxon>Eucarida</taxon>
        <taxon>Decapoda</taxon>
        <taxon>Pleocyemata</taxon>
        <taxon>Astacidea</taxon>
        <taxon>Parastacoidea</taxon>
        <taxon>Parastacidae</taxon>
        <taxon>Cherax</taxon>
    </lineage>
</organism>
<dbReference type="PROSITE" id="PS51670">
    <property type="entry name" value="SHKT"/>
    <property type="match status" value="1"/>
</dbReference>
<gene>
    <name evidence="5" type="ORF">OTU49_003511</name>
</gene>
<dbReference type="Proteomes" id="UP001445076">
    <property type="component" value="Unassembled WGS sequence"/>
</dbReference>
<comment type="caution">
    <text evidence="5">The sequence shown here is derived from an EMBL/GenBank/DDBJ whole genome shotgun (WGS) entry which is preliminary data.</text>
</comment>
<dbReference type="Pfam" id="PF00188">
    <property type="entry name" value="CAP"/>
    <property type="match status" value="1"/>
</dbReference>
<sequence length="412" mass="47775">MLVPLVVLATVCCCWCLTWPSQHNKHILPQRTSSNNAITKRIDSDYNDIYKSNKSIADISAQNVPEKHYNSINFWNEPIVGIQNGGSRFPYHFNTAYIYNTLVVQRHHRSSQTRKNVPTSRRKRRRRKKLKKGYNIGNKTYERPYKRTLRTGGKNNTGRKSNYPNTGGGWSGGHRYRSIDPKRDKVSRYLIHMHNFLRSKVNPPAANMLALRWYERAAEQAQAWAEQCERNTNLDHPSVRWTSRYGACGQNLLVSTTKKRWSQVLAKWWSERRHFSYGDGYNNLSLVSSYTQMAWYNSHQLGCGFAQCSTTGTQTFYRYVCNYCPTGNDPRRLSRPYSKGKKCSMCPGSCRSLCNGRRCGLCTNSCAYSDLWNNCPTLNQEWHEWLCNTKTKQGVERFKNCRATCQCVKEIT</sequence>
<protein>
    <recommendedName>
        <fullName evidence="4">ShKT domain-containing protein</fullName>
    </recommendedName>
</protein>
<dbReference type="SUPFAM" id="SSF55797">
    <property type="entry name" value="PR-1-like"/>
    <property type="match status" value="1"/>
</dbReference>
<dbReference type="InterPro" id="IPR035940">
    <property type="entry name" value="CAP_sf"/>
</dbReference>
<keyword evidence="6" id="KW-1185">Reference proteome</keyword>
<dbReference type="InterPro" id="IPR042076">
    <property type="entry name" value="Crisp-like_dom"/>
</dbReference>
<dbReference type="SMART" id="SM00198">
    <property type="entry name" value="SCP"/>
    <property type="match status" value="1"/>
</dbReference>
<dbReference type="PANTHER" id="PTHR10334">
    <property type="entry name" value="CYSTEINE-RICH SECRETORY PROTEIN-RELATED"/>
    <property type="match status" value="1"/>
</dbReference>
<dbReference type="SUPFAM" id="SSF57546">
    <property type="entry name" value="Crisp domain-like"/>
    <property type="match status" value="1"/>
</dbReference>
<evidence type="ECO:0000313" key="6">
    <source>
        <dbReference type="Proteomes" id="UP001445076"/>
    </source>
</evidence>
<dbReference type="AlphaFoldDB" id="A0AAW0XMC8"/>
<feature type="region of interest" description="Disordered" evidence="2">
    <location>
        <begin position="107"/>
        <end position="132"/>
    </location>
</feature>
<proteinExistence type="predicted"/>
<dbReference type="PRINTS" id="PR00837">
    <property type="entry name" value="V5TPXLIKE"/>
</dbReference>
<dbReference type="EMBL" id="JARKIK010000037">
    <property type="protein sequence ID" value="KAK8739169.1"/>
    <property type="molecule type" value="Genomic_DNA"/>
</dbReference>
<reference evidence="5" key="2">
    <citation type="submission" date="2024-01" db="EMBL/GenBank/DDBJ databases">
        <authorList>
            <person name="He J."/>
            <person name="Wang M."/>
            <person name="Zheng J."/>
            <person name="Liu Z."/>
        </authorList>
    </citation>
    <scope>NUCLEOTIDE SEQUENCE</scope>
    <source>
        <strain evidence="5">ZL_2023a</strain>
        <tissue evidence="5">Muscle</tissue>
    </source>
</reference>
<comment type="caution">
    <text evidence="1">Lacks conserved residue(s) required for the propagation of feature annotation.</text>
</comment>
<dbReference type="InterPro" id="IPR003582">
    <property type="entry name" value="ShKT_dom"/>
</dbReference>